<evidence type="ECO:0000313" key="2">
    <source>
        <dbReference type="Proteomes" id="UP000516181"/>
    </source>
</evidence>
<name>A0A7H0ERQ6_KLEVA</name>
<dbReference type="InterPro" id="IPR010982">
    <property type="entry name" value="Lambda_DNA-bd_dom_sf"/>
</dbReference>
<evidence type="ECO:0008006" key="3">
    <source>
        <dbReference type="Google" id="ProtNLM"/>
    </source>
</evidence>
<dbReference type="Gene3D" id="1.10.260.40">
    <property type="entry name" value="lambda repressor-like DNA-binding domains"/>
    <property type="match status" value="1"/>
</dbReference>
<dbReference type="GO" id="GO:0003677">
    <property type="term" value="F:DNA binding"/>
    <property type="evidence" value="ECO:0007669"/>
    <property type="project" value="InterPro"/>
</dbReference>
<reference evidence="1 2" key="1">
    <citation type="submission" date="2020-08" db="EMBL/GenBank/DDBJ databases">
        <title>Complete genome sequence of Klebsiella pneumoniae KP2757.</title>
        <authorList>
            <person name="Zhang X."/>
        </authorList>
    </citation>
    <scope>NUCLEOTIDE SEQUENCE [LARGE SCALE GENOMIC DNA]</scope>
    <source>
        <strain evidence="1 2">KP2757</strain>
    </source>
</reference>
<proteinExistence type="predicted"/>
<dbReference type="Proteomes" id="UP000516181">
    <property type="component" value="Chromosome"/>
</dbReference>
<evidence type="ECO:0000313" key="1">
    <source>
        <dbReference type="EMBL" id="QNP26472.1"/>
    </source>
</evidence>
<gene>
    <name evidence="1" type="ORF">IAP99_09000</name>
</gene>
<organism evidence="1 2">
    <name type="scientific">Klebsiella variicola</name>
    <dbReference type="NCBI Taxonomy" id="244366"/>
    <lineage>
        <taxon>Bacteria</taxon>
        <taxon>Pseudomonadati</taxon>
        <taxon>Pseudomonadota</taxon>
        <taxon>Gammaproteobacteria</taxon>
        <taxon>Enterobacterales</taxon>
        <taxon>Enterobacteriaceae</taxon>
        <taxon>Klebsiella/Raoultella group</taxon>
        <taxon>Klebsiella</taxon>
        <taxon>Klebsiella pneumoniae complex</taxon>
    </lineage>
</organism>
<dbReference type="AlphaFoldDB" id="A0A7H0ERQ6"/>
<accession>A0A7H0ERQ6</accession>
<sequence>MLFSIFWQYKNYQLIMASSRVSTSFTISVYRQDLLTHRRRIDPLSIFFAYFSVWIALRQKFFKGITRSFLRFNNQAAIISWSCPLRSFIAKIESGERRLDIIELAYVALLLDIDPAPLLEKVMKKVRAL</sequence>
<dbReference type="EMBL" id="CP060807">
    <property type="protein sequence ID" value="QNP26472.1"/>
    <property type="molecule type" value="Genomic_DNA"/>
</dbReference>
<protein>
    <recommendedName>
        <fullName evidence="3">HTH cro/C1-type domain-containing protein</fullName>
    </recommendedName>
</protein>